<dbReference type="AlphaFoldDB" id="A0A836FKJ4"/>
<keyword evidence="3" id="KW-1185">Reference proteome</keyword>
<accession>A0A836FKJ4</accession>
<dbReference type="GeneID" id="92510621"/>
<organism evidence="2 3">
    <name type="scientific">Leishmania martiniquensis</name>
    <dbReference type="NCBI Taxonomy" id="1580590"/>
    <lineage>
        <taxon>Eukaryota</taxon>
        <taxon>Discoba</taxon>
        <taxon>Euglenozoa</taxon>
        <taxon>Kinetoplastea</taxon>
        <taxon>Metakinetoplastina</taxon>
        <taxon>Trypanosomatida</taxon>
        <taxon>Trypanosomatidae</taxon>
        <taxon>Leishmaniinae</taxon>
        <taxon>Leishmania</taxon>
    </lineage>
</organism>
<evidence type="ECO:0008006" key="4">
    <source>
        <dbReference type="Google" id="ProtNLM"/>
    </source>
</evidence>
<evidence type="ECO:0000313" key="2">
    <source>
        <dbReference type="EMBL" id="KAG5464277.1"/>
    </source>
</evidence>
<name>A0A836FKJ4_9TRYP</name>
<dbReference type="PANTHER" id="PTHR47026">
    <property type="entry name" value="PIGMENTOSA GTPASE REGULATOR-LIKE PROTEIN, PUTATIVE-RELATED"/>
    <property type="match status" value="1"/>
</dbReference>
<feature type="region of interest" description="Disordered" evidence="1">
    <location>
        <begin position="20"/>
        <end position="96"/>
    </location>
</feature>
<dbReference type="EMBL" id="JAFEUZ010000036">
    <property type="protein sequence ID" value="KAG5464277.1"/>
    <property type="molecule type" value="Genomic_DNA"/>
</dbReference>
<protein>
    <recommendedName>
        <fullName evidence="4">Immunodominant antigen</fullName>
    </recommendedName>
</protein>
<reference evidence="2 3" key="1">
    <citation type="submission" date="2021-03" db="EMBL/GenBank/DDBJ databases">
        <title>Leishmania (Mundinia) martiniquensis Genome sequencing and assembly.</title>
        <authorList>
            <person name="Almutairi H."/>
            <person name="Gatherer D."/>
        </authorList>
    </citation>
    <scope>NUCLEOTIDE SEQUENCE [LARGE SCALE GENOMIC DNA]</scope>
    <source>
        <strain evidence="2">LSCM1</strain>
    </source>
</reference>
<feature type="compositionally biased region" description="Polar residues" evidence="1">
    <location>
        <begin position="47"/>
        <end position="77"/>
    </location>
</feature>
<gene>
    <name evidence="2" type="ORF">LSCM1_00458</name>
</gene>
<dbReference type="Proteomes" id="UP000673552">
    <property type="component" value="Chromosome 36"/>
</dbReference>
<dbReference type="KEGG" id="lmat:92510621"/>
<dbReference type="PANTHER" id="PTHR47026:SF2">
    <property type="entry name" value="FLAGELLAR ASSOCIATED PROTEIN"/>
    <property type="match status" value="1"/>
</dbReference>
<evidence type="ECO:0000256" key="1">
    <source>
        <dbReference type="SAM" id="MobiDB-lite"/>
    </source>
</evidence>
<sequence>MNSISTTSTEANMLLPVATASASTSGSMDVPEPHTSSAKRHPMGSGSAFQNPRPQGSACVSESIDRTSASGMISSESPHGVVAVSHNGQSRPADSAFDDALNLDVSSPLAPLDRPCDEEFDAVERRARIALESIATRAEEAEPNMGEHIEVLQSYRTACQARAMYREAYLVQQVLRNLRLEEESRHVRGITEQQMEERRMLEEAHRQEFREFHHSWNARIDAFEEEQLEAELALLERQNEEFLRFQKEMRDFQPRLIKYSRSLLESRLKQQTLAKQRDYVGAQAQKVHAEAIELADIERFEAARTTLFERREYAMRHRHQQELYALRMRVESRRLYLERYRKQELDVLLQRYINIRRSMESQQNIVRNKTGTLLLKHACNMKTDNSGTAALVESAGSGAFGTVVQRRQAHELHSSQRQPERASAPLHGGGKML</sequence>
<feature type="region of interest" description="Disordered" evidence="1">
    <location>
        <begin position="409"/>
        <end position="433"/>
    </location>
</feature>
<feature type="compositionally biased region" description="Basic and acidic residues" evidence="1">
    <location>
        <begin position="409"/>
        <end position="420"/>
    </location>
</feature>
<comment type="caution">
    <text evidence="2">The sequence shown here is derived from an EMBL/GenBank/DDBJ whole genome shotgun (WGS) entry which is preliminary data.</text>
</comment>
<evidence type="ECO:0000313" key="3">
    <source>
        <dbReference type="Proteomes" id="UP000673552"/>
    </source>
</evidence>
<dbReference type="RefSeq" id="XP_067174214.1">
    <property type="nucleotide sequence ID" value="XM_067318109.1"/>
</dbReference>
<dbReference type="OrthoDB" id="8062037at2759"/>
<dbReference type="SMR" id="A0A836FKJ4"/>
<proteinExistence type="predicted"/>